<keyword evidence="9" id="KW-1185">Reference proteome</keyword>
<feature type="transmembrane region" description="Helical" evidence="6">
    <location>
        <begin position="241"/>
        <end position="257"/>
    </location>
</feature>
<keyword evidence="4 6" id="KW-1133">Transmembrane helix</keyword>
<feature type="transmembrane region" description="Helical" evidence="6">
    <location>
        <begin position="72"/>
        <end position="94"/>
    </location>
</feature>
<evidence type="ECO:0000256" key="4">
    <source>
        <dbReference type="ARBA" id="ARBA00022989"/>
    </source>
</evidence>
<evidence type="ECO:0000256" key="3">
    <source>
        <dbReference type="ARBA" id="ARBA00022692"/>
    </source>
</evidence>
<protein>
    <submittedName>
        <fullName evidence="8">Putative membrane protein</fullName>
    </submittedName>
</protein>
<accession>A0A1M4N2A0</accession>
<feature type="transmembrane region" description="Helical" evidence="6">
    <location>
        <begin position="126"/>
        <end position="144"/>
    </location>
</feature>
<proteinExistence type="inferred from homology"/>
<dbReference type="InterPro" id="IPR000620">
    <property type="entry name" value="EamA_dom"/>
</dbReference>
<evidence type="ECO:0000256" key="1">
    <source>
        <dbReference type="ARBA" id="ARBA00004141"/>
    </source>
</evidence>
<keyword evidence="3 6" id="KW-0812">Transmembrane</keyword>
<evidence type="ECO:0000313" key="9">
    <source>
        <dbReference type="Proteomes" id="UP000184085"/>
    </source>
</evidence>
<reference evidence="9" key="1">
    <citation type="submission" date="2016-09" db="EMBL/GenBank/DDBJ databases">
        <authorList>
            <person name="Wibberg D."/>
        </authorList>
    </citation>
    <scope>NUCLEOTIDE SEQUENCE [LARGE SCALE GENOMIC DNA]</scope>
</reference>
<comment type="similarity">
    <text evidence="2">Belongs to the drug/metabolite transporter (DMT) superfamily. 10 TMS drug/metabolite exporter (DME) (TC 2.A.7.3) family.</text>
</comment>
<evidence type="ECO:0000259" key="7">
    <source>
        <dbReference type="Pfam" id="PF00892"/>
    </source>
</evidence>
<evidence type="ECO:0000256" key="5">
    <source>
        <dbReference type="ARBA" id="ARBA00023136"/>
    </source>
</evidence>
<evidence type="ECO:0000256" key="2">
    <source>
        <dbReference type="ARBA" id="ARBA00009853"/>
    </source>
</evidence>
<feature type="transmembrane region" description="Helical" evidence="6">
    <location>
        <begin position="209"/>
        <end position="229"/>
    </location>
</feature>
<dbReference type="InterPro" id="IPR037185">
    <property type="entry name" value="EmrE-like"/>
</dbReference>
<keyword evidence="5 6" id="KW-0472">Membrane</keyword>
<evidence type="ECO:0000313" key="8">
    <source>
        <dbReference type="EMBL" id="SCM68990.1"/>
    </source>
</evidence>
<dbReference type="AlphaFoldDB" id="A0A1M4N2A0"/>
<dbReference type="EMBL" id="FMJB01000062">
    <property type="protein sequence ID" value="SCM68990.1"/>
    <property type="molecule type" value="Genomic_DNA"/>
</dbReference>
<name>A0A1M4N2A0_9RHOB</name>
<organism evidence="8 9">
    <name type="scientific">Donghicola eburneus</name>
    <dbReference type="NCBI Taxonomy" id="393278"/>
    <lineage>
        <taxon>Bacteria</taxon>
        <taxon>Pseudomonadati</taxon>
        <taxon>Pseudomonadota</taxon>
        <taxon>Alphaproteobacteria</taxon>
        <taxon>Rhodobacterales</taxon>
        <taxon>Roseobacteraceae</taxon>
        <taxon>Donghicola</taxon>
    </lineage>
</organism>
<feature type="domain" description="EamA" evidence="7">
    <location>
        <begin position="7"/>
        <end position="140"/>
    </location>
</feature>
<dbReference type="Pfam" id="PF00892">
    <property type="entry name" value="EamA"/>
    <property type="match status" value="1"/>
</dbReference>
<feature type="transmembrane region" description="Helical" evidence="6">
    <location>
        <begin position="40"/>
        <end position="60"/>
    </location>
</feature>
<dbReference type="SUPFAM" id="SSF103481">
    <property type="entry name" value="Multidrug resistance efflux transporter EmrE"/>
    <property type="match status" value="2"/>
</dbReference>
<dbReference type="Proteomes" id="UP000184085">
    <property type="component" value="Unassembled WGS sequence"/>
</dbReference>
<evidence type="ECO:0000256" key="6">
    <source>
        <dbReference type="SAM" id="Phobius"/>
    </source>
</evidence>
<feature type="transmembrane region" description="Helical" evidence="6">
    <location>
        <begin position="178"/>
        <end position="197"/>
    </location>
</feature>
<dbReference type="PANTHER" id="PTHR22911">
    <property type="entry name" value="ACYL-MALONYL CONDENSING ENZYME-RELATED"/>
    <property type="match status" value="1"/>
</dbReference>
<sequence length="300" mass="32407">MISENMRGAGLMMLAMVGFTLNDTALKTLAGEVPLFQLLFIRGVLATAALAVMAHFMGQLDFRMSRRDMKWVSLRAIGEASAAYFFLTALFHMPLANATAILQTLPLTVTLGAALFMGMPFGWRRGSTILIGFIGVLLIVRPGTEGFNQYSVYALMAVLCVTLRDLSTRLVSQAVPSITVTVTSAAGVMVFFGALQLPATWEPMALTEIGLLLAATTSIVGGYAFSVMVMRIGDISFIAPFRYTGLIWALILGWVVFGDWPHPLTLIGGGIVVASGIYMLYREAIVGRRLSPRNLARGGR</sequence>
<comment type="subcellular location">
    <subcellularLocation>
        <location evidence="1">Membrane</location>
        <topology evidence="1">Multi-pass membrane protein</topology>
    </subcellularLocation>
</comment>
<gene>
    <name evidence="8" type="ORF">KARMA_3221</name>
</gene>
<dbReference type="PANTHER" id="PTHR22911:SF6">
    <property type="entry name" value="SOLUTE CARRIER FAMILY 35 MEMBER G1"/>
    <property type="match status" value="1"/>
</dbReference>
<dbReference type="RefSeq" id="WP_072708127.1">
    <property type="nucleotide sequence ID" value="NZ_FMJB01000062.1"/>
</dbReference>
<feature type="transmembrane region" description="Helical" evidence="6">
    <location>
        <begin position="263"/>
        <end position="281"/>
    </location>
</feature>
<dbReference type="GO" id="GO:0016020">
    <property type="term" value="C:membrane"/>
    <property type="evidence" value="ECO:0007669"/>
    <property type="project" value="UniProtKB-SubCell"/>
</dbReference>